<evidence type="ECO:0000259" key="3">
    <source>
        <dbReference type="PROSITE" id="PS50893"/>
    </source>
</evidence>
<evidence type="ECO:0000256" key="1">
    <source>
        <dbReference type="ARBA" id="ARBA00022741"/>
    </source>
</evidence>
<feature type="domain" description="ABC transporter" evidence="3">
    <location>
        <begin position="7"/>
        <end position="242"/>
    </location>
</feature>
<evidence type="ECO:0000313" key="5">
    <source>
        <dbReference type="Proteomes" id="UP001603978"/>
    </source>
</evidence>
<dbReference type="SMART" id="SM00382">
    <property type="entry name" value="AAA"/>
    <property type="match status" value="2"/>
</dbReference>
<protein>
    <submittedName>
        <fullName evidence="4">ABC transporter ATP-binding protein</fullName>
    </submittedName>
</protein>
<dbReference type="EMBL" id="JBICRM010000012">
    <property type="protein sequence ID" value="MFG1705833.1"/>
    <property type="molecule type" value="Genomic_DNA"/>
</dbReference>
<dbReference type="CDD" id="cd03216">
    <property type="entry name" value="ABC_Carb_Monos_I"/>
    <property type="match status" value="1"/>
</dbReference>
<name>A0ABW7AI28_9ACTN</name>
<dbReference type="RefSeq" id="WP_393168150.1">
    <property type="nucleotide sequence ID" value="NZ_JBICRM010000012.1"/>
</dbReference>
<dbReference type="Gene3D" id="3.40.50.300">
    <property type="entry name" value="P-loop containing nucleotide triphosphate hydrolases"/>
    <property type="match status" value="2"/>
</dbReference>
<dbReference type="InterPro" id="IPR027417">
    <property type="entry name" value="P-loop_NTPase"/>
</dbReference>
<feature type="domain" description="ABC transporter" evidence="3">
    <location>
        <begin position="261"/>
        <end position="500"/>
    </location>
</feature>
<evidence type="ECO:0000256" key="2">
    <source>
        <dbReference type="ARBA" id="ARBA00022840"/>
    </source>
</evidence>
<keyword evidence="1" id="KW-0547">Nucleotide-binding</keyword>
<dbReference type="PROSITE" id="PS50893">
    <property type="entry name" value="ABC_TRANSPORTER_2"/>
    <property type="match status" value="2"/>
</dbReference>
<dbReference type="InterPro" id="IPR017871">
    <property type="entry name" value="ABC_transporter-like_CS"/>
</dbReference>
<keyword evidence="2 4" id="KW-0067">ATP-binding</keyword>
<organism evidence="4 5">
    <name type="scientific">Nonomuraea marmarensis</name>
    <dbReference type="NCBI Taxonomy" id="3351344"/>
    <lineage>
        <taxon>Bacteria</taxon>
        <taxon>Bacillati</taxon>
        <taxon>Actinomycetota</taxon>
        <taxon>Actinomycetes</taxon>
        <taxon>Streptosporangiales</taxon>
        <taxon>Streptosporangiaceae</taxon>
        <taxon>Nonomuraea</taxon>
    </lineage>
</organism>
<evidence type="ECO:0000313" key="4">
    <source>
        <dbReference type="EMBL" id="MFG1705833.1"/>
    </source>
</evidence>
<sequence>MTVSAAAELVGVTKRFGSVLANDGIDLAVARGEVHAVVGENGAGKSTLMSVLYGLHRPDAGHVLREGRRVRLRSPADAIAHGLGMVHQRFRLFPELTVAENVVLGAEPVARGAVDRAAARRAVADLGERYGLRADPSARVGRLPVGVRQRVEILRALYRRAEVLILDEPTAVLTPGEADRLFEVLRTLAAGGVSVLLVTHKLGEVLAASDRVTVLRQGRVTGRFTTAETTADELVQAMIGRSLTATATHRPGAVSDADHVLEVRDLSVRDRDGVARLSEVSFGVRPGEIVGLAGVAGSGQRELVDTVTGLRTSGAGDTGQVLLGGTPVRPGRDRRVAYVPEDRHGRATAPEMSLAENLLMGDQHEVGGWRLARGVVRARARDLVERFSISAASADVPVSALSGGNAQKAVLARELSRHTPVIVVEEPTQGVDVGARERIHALLTEARDRGQAVLLQSSELSELRDLADRILVMYEGRVVAEYPAADATDALLGQAMTGSAA</sequence>
<dbReference type="CDD" id="cd03215">
    <property type="entry name" value="ABC_Carb_Monos_II"/>
    <property type="match status" value="1"/>
</dbReference>
<dbReference type="PROSITE" id="PS00211">
    <property type="entry name" value="ABC_TRANSPORTER_1"/>
    <property type="match status" value="1"/>
</dbReference>
<dbReference type="InterPro" id="IPR003593">
    <property type="entry name" value="AAA+_ATPase"/>
</dbReference>
<dbReference type="Pfam" id="PF00005">
    <property type="entry name" value="ABC_tran"/>
    <property type="match status" value="2"/>
</dbReference>
<dbReference type="GO" id="GO:0005524">
    <property type="term" value="F:ATP binding"/>
    <property type="evidence" value="ECO:0007669"/>
    <property type="project" value="UniProtKB-KW"/>
</dbReference>
<keyword evidence="5" id="KW-1185">Reference proteome</keyword>
<gene>
    <name evidence="4" type="ORF">ACFLIM_21800</name>
</gene>
<dbReference type="InterPro" id="IPR050107">
    <property type="entry name" value="ABC_carbohydrate_import_ATPase"/>
</dbReference>
<dbReference type="InterPro" id="IPR003439">
    <property type="entry name" value="ABC_transporter-like_ATP-bd"/>
</dbReference>
<proteinExistence type="predicted"/>
<comment type="caution">
    <text evidence="4">The sequence shown here is derived from an EMBL/GenBank/DDBJ whole genome shotgun (WGS) entry which is preliminary data.</text>
</comment>
<dbReference type="Proteomes" id="UP001603978">
    <property type="component" value="Unassembled WGS sequence"/>
</dbReference>
<dbReference type="PANTHER" id="PTHR43790:SF4">
    <property type="entry name" value="GUANOSINE IMPORT ATP-BINDING PROTEIN NUPO"/>
    <property type="match status" value="1"/>
</dbReference>
<accession>A0ABW7AI28</accession>
<reference evidence="4 5" key="1">
    <citation type="submission" date="2024-10" db="EMBL/GenBank/DDBJ databases">
        <authorList>
            <person name="Topkara A.R."/>
            <person name="Saygin H."/>
        </authorList>
    </citation>
    <scope>NUCLEOTIDE SEQUENCE [LARGE SCALE GENOMIC DNA]</scope>
    <source>
        <strain evidence="4 5">M3C6</strain>
    </source>
</reference>
<dbReference type="PANTHER" id="PTHR43790">
    <property type="entry name" value="CARBOHYDRATE TRANSPORT ATP-BINDING PROTEIN MG119-RELATED"/>
    <property type="match status" value="1"/>
</dbReference>
<dbReference type="SUPFAM" id="SSF52540">
    <property type="entry name" value="P-loop containing nucleoside triphosphate hydrolases"/>
    <property type="match status" value="2"/>
</dbReference>